<proteinExistence type="predicted"/>
<evidence type="ECO:0000256" key="3">
    <source>
        <dbReference type="ARBA" id="ARBA00022692"/>
    </source>
</evidence>
<dbReference type="GO" id="GO:0005886">
    <property type="term" value="C:plasma membrane"/>
    <property type="evidence" value="ECO:0007669"/>
    <property type="project" value="UniProtKB-SubCell"/>
</dbReference>
<dbReference type="PANTHER" id="PTHR43394:SF1">
    <property type="entry name" value="ATP-BINDING CASSETTE SUB-FAMILY B MEMBER 10, MITOCHONDRIAL"/>
    <property type="match status" value="1"/>
</dbReference>
<dbReference type="PANTHER" id="PTHR43394">
    <property type="entry name" value="ATP-DEPENDENT PERMEASE MDL1, MITOCHONDRIAL"/>
    <property type="match status" value="1"/>
</dbReference>
<dbReference type="SUPFAM" id="SSF90123">
    <property type="entry name" value="ABC transporter transmembrane region"/>
    <property type="match status" value="1"/>
</dbReference>
<feature type="transmembrane region" description="Helical" evidence="8">
    <location>
        <begin position="74"/>
        <end position="96"/>
    </location>
</feature>
<comment type="subcellular location">
    <subcellularLocation>
        <location evidence="1">Cell membrane</location>
        <topology evidence="1">Multi-pass membrane protein</topology>
    </subcellularLocation>
</comment>
<evidence type="ECO:0000256" key="8">
    <source>
        <dbReference type="SAM" id="Phobius"/>
    </source>
</evidence>
<evidence type="ECO:0000259" key="10">
    <source>
        <dbReference type="PROSITE" id="PS50929"/>
    </source>
</evidence>
<dbReference type="Gene3D" id="1.20.1560.10">
    <property type="entry name" value="ABC transporter type 1, transmembrane domain"/>
    <property type="match status" value="1"/>
</dbReference>
<name>A0A379C248_9FIRM</name>
<dbReference type="GO" id="GO:0016887">
    <property type="term" value="F:ATP hydrolysis activity"/>
    <property type="evidence" value="ECO:0007669"/>
    <property type="project" value="InterPro"/>
</dbReference>
<keyword evidence="6 8" id="KW-1133">Transmembrane helix</keyword>
<dbReference type="Gene3D" id="3.40.50.300">
    <property type="entry name" value="P-loop containing nucleotide triphosphate hydrolases"/>
    <property type="match status" value="1"/>
</dbReference>
<gene>
    <name evidence="11" type="primary">yheH</name>
    <name evidence="11" type="ORF">NCTC13149_00100</name>
</gene>
<feature type="transmembrane region" description="Helical" evidence="8">
    <location>
        <begin position="278"/>
        <end position="301"/>
    </location>
</feature>
<feature type="transmembrane region" description="Helical" evidence="8">
    <location>
        <begin position="161"/>
        <end position="192"/>
    </location>
</feature>
<dbReference type="InterPro" id="IPR036640">
    <property type="entry name" value="ABC1_TM_sf"/>
</dbReference>
<dbReference type="STRING" id="1122949.GCA_000378725_00171"/>
<evidence type="ECO:0000256" key="7">
    <source>
        <dbReference type="ARBA" id="ARBA00023136"/>
    </source>
</evidence>
<dbReference type="PROSITE" id="PS50893">
    <property type="entry name" value="ABC_TRANSPORTER_2"/>
    <property type="match status" value="1"/>
</dbReference>
<dbReference type="GO" id="GO:0005524">
    <property type="term" value="F:ATP binding"/>
    <property type="evidence" value="ECO:0007669"/>
    <property type="project" value="UniProtKB-KW"/>
</dbReference>
<dbReference type="Pfam" id="PF00664">
    <property type="entry name" value="ABC_membrane"/>
    <property type="match status" value="1"/>
</dbReference>
<dbReference type="CDD" id="cd18547">
    <property type="entry name" value="ABC_6TM_Tm288_like"/>
    <property type="match status" value="1"/>
</dbReference>
<keyword evidence="2" id="KW-0813">Transport</keyword>
<dbReference type="OrthoDB" id="9762778at2"/>
<accession>A0A379C248</accession>
<dbReference type="Proteomes" id="UP000255517">
    <property type="component" value="Unassembled WGS sequence"/>
</dbReference>
<dbReference type="CDD" id="cd03254">
    <property type="entry name" value="ABCC_Glucan_exporter_like"/>
    <property type="match status" value="1"/>
</dbReference>
<sequence length="627" mass="70100">MSKNKKKKNIDENLLAGKKVLSVVFGEHKLKLVIVAFLVIYSTLTNVGLSLFIRTLIDNYILPMTKMASPSYKGLLNIISKMALMLFSGVLANLLYSRMMVDISEGAVNKIRKNMFDHMESLPVSYFDKKSHGDIMSYYTNDVQTLGQAIANSLPSFLSSIMTITFVIIAMMFQSFVLSLIIFVTMGLMIFVMKTVSKISTNYFVDQQKSLAETNGFVEEMASGMKVVKIFNHEKESIDIFEDINNRLESNTFRANRLSLSLMPIIFGIGNIQYSLFAIIGGLFAINNVAGISVGLVASFLQLSRSLTGPMSQVANQLNQVVLALAGARRIFEFLDEEHEKDGGVVEVVRVEEYEKGKLKQCSKRTGKWAWKDPENNNSLTPLLGEIRFENVNFSYDGKNLILKNINLYAKPGQKIAFVGPTGAGKTTITNLINRFYDIDSGKITYDGIDIKRIKKDSLRKTLGMVLQDTHLFTGTVSENIKFGRDSATETDVVKAAKRVQANTFIENLPHGYFTKISGSEMDLSQGQAQLLSIARAEIYNPPLMILDEATSSIDTRTEKIVQKGMDELMKGRTTFVIAHRISTIMDADVILVLDKGQIVERGNHEDLIKEKGIYYKLYNGGFKENN</sequence>
<dbReference type="SUPFAM" id="SSF52540">
    <property type="entry name" value="P-loop containing nucleoside triphosphate hydrolases"/>
    <property type="match status" value="1"/>
</dbReference>
<dbReference type="GO" id="GO:0015421">
    <property type="term" value="F:ABC-type oligopeptide transporter activity"/>
    <property type="evidence" value="ECO:0007669"/>
    <property type="project" value="TreeGrafter"/>
</dbReference>
<dbReference type="InterPro" id="IPR039421">
    <property type="entry name" value="Type_1_exporter"/>
</dbReference>
<evidence type="ECO:0000256" key="2">
    <source>
        <dbReference type="ARBA" id="ARBA00022448"/>
    </source>
</evidence>
<keyword evidence="3 8" id="KW-0812">Transmembrane</keyword>
<evidence type="ECO:0000256" key="4">
    <source>
        <dbReference type="ARBA" id="ARBA00022741"/>
    </source>
</evidence>
<dbReference type="InterPro" id="IPR027417">
    <property type="entry name" value="P-loop_NTPase"/>
</dbReference>
<organism evidence="11 12">
    <name type="scientific">Peptoniphilus lacrimalis</name>
    <dbReference type="NCBI Taxonomy" id="33031"/>
    <lineage>
        <taxon>Bacteria</taxon>
        <taxon>Bacillati</taxon>
        <taxon>Bacillota</taxon>
        <taxon>Tissierellia</taxon>
        <taxon>Tissierellales</taxon>
        <taxon>Peptoniphilaceae</taxon>
        <taxon>Peptoniphilus</taxon>
    </lineage>
</organism>
<evidence type="ECO:0000256" key="1">
    <source>
        <dbReference type="ARBA" id="ARBA00004651"/>
    </source>
</evidence>
<keyword evidence="7 8" id="KW-0472">Membrane</keyword>
<dbReference type="EMBL" id="UGSZ01000001">
    <property type="protein sequence ID" value="SUB56330.1"/>
    <property type="molecule type" value="Genomic_DNA"/>
</dbReference>
<evidence type="ECO:0000256" key="6">
    <source>
        <dbReference type="ARBA" id="ARBA00022989"/>
    </source>
</evidence>
<dbReference type="InterPro" id="IPR003439">
    <property type="entry name" value="ABC_transporter-like_ATP-bd"/>
</dbReference>
<dbReference type="RefSeq" id="WP_019034225.1">
    <property type="nucleotide sequence ID" value="NZ_UGSZ01000001.1"/>
</dbReference>
<reference evidence="11 12" key="1">
    <citation type="submission" date="2018-06" db="EMBL/GenBank/DDBJ databases">
        <authorList>
            <consortium name="Pathogen Informatics"/>
            <person name="Doyle S."/>
        </authorList>
    </citation>
    <scope>NUCLEOTIDE SEQUENCE [LARGE SCALE GENOMIC DNA]</scope>
    <source>
        <strain evidence="11 12">NCTC13149</strain>
    </source>
</reference>
<feature type="domain" description="ABC transporter" evidence="9">
    <location>
        <begin position="387"/>
        <end position="621"/>
    </location>
</feature>
<keyword evidence="11" id="KW-0378">Hydrolase</keyword>
<dbReference type="AlphaFoldDB" id="A0A379C248"/>
<evidence type="ECO:0000313" key="12">
    <source>
        <dbReference type="Proteomes" id="UP000255517"/>
    </source>
</evidence>
<evidence type="ECO:0000256" key="5">
    <source>
        <dbReference type="ARBA" id="ARBA00022840"/>
    </source>
</evidence>
<dbReference type="EC" id="3.6.3.-" evidence="11"/>
<dbReference type="InterPro" id="IPR011527">
    <property type="entry name" value="ABC1_TM_dom"/>
</dbReference>
<dbReference type="InterPro" id="IPR003593">
    <property type="entry name" value="AAA+_ATPase"/>
</dbReference>
<keyword evidence="4" id="KW-0547">Nucleotide-binding</keyword>
<dbReference type="FunFam" id="3.40.50.300:FF:000287">
    <property type="entry name" value="Multidrug ABC transporter ATP-binding protein"/>
    <property type="match status" value="1"/>
</dbReference>
<evidence type="ECO:0000259" key="9">
    <source>
        <dbReference type="PROSITE" id="PS50893"/>
    </source>
</evidence>
<feature type="domain" description="ABC transmembrane type-1" evidence="10">
    <location>
        <begin position="33"/>
        <end position="323"/>
    </location>
</feature>
<dbReference type="SMART" id="SM00382">
    <property type="entry name" value="AAA"/>
    <property type="match status" value="1"/>
</dbReference>
<dbReference type="Pfam" id="PF00005">
    <property type="entry name" value="ABC_tran"/>
    <property type="match status" value="1"/>
</dbReference>
<keyword evidence="5 11" id="KW-0067">ATP-binding</keyword>
<feature type="transmembrane region" description="Helical" evidence="8">
    <location>
        <begin position="32"/>
        <end position="53"/>
    </location>
</feature>
<evidence type="ECO:0000313" key="11">
    <source>
        <dbReference type="EMBL" id="SUB56330.1"/>
    </source>
</evidence>
<dbReference type="PROSITE" id="PS50929">
    <property type="entry name" value="ABC_TM1F"/>
    <property type="match status" value="1"/>
</dbReference>
<protein>
    <submittedName>
        <fullName evidence="11">Probable multidrug resistance ABC transporter ATP-binding/permease protein YheH</fullName>
        <ecNumber evidence="11">3.6.3.-</ecNumber>
    </submittedName>
</protein>